<accession>A0ABN8XYP9</accession>
<sequence length="560" mass="59804">MASTLQPAARQPAVYLGRFKTAAKDSFVLDRLCVSPSPPQALLRRRSGSWTRALSDSTFGCSLVPVPGPARRRKAPRLEPVHSPLPRDALPALDQPTPGAWSFVSLINHCLSLTTVAGGAALAGAGIKSEIQAREAKHVRPPGGKKTGSGERRCRAGVFPETLPLSRSPSRRRSLPTPSSAVWCSPRGPATQWLPPSAAALPSPSLPPLAWSSAGSHSSTASQPGRIRKAAAGKAARNSLRKKRASEPSARATPPTPPPEPATAPSSALTRFRALPTSGLGKPDLRFEGGVPIPSHPAPFPGASWSPGSSPRSARAAFPGFWGPAGCASSALGSAPGSPPVSAWRRRVASRLAHLVLPGFGTHEVLAALEGSVPREDFRALVPQCEWDFSSRLDMTQFWGTREALCTPARRPTGILSSWSPVTAFAPAAYTDYVWRSPGCILSFVLEAVCWGHCRVQNRALGLWGRRFLWRKLETLGGLPCSKHRPEELTKNCDAHNCQRPWSFNTTPVGVLLSLRSLLSSSLCLQQVLILGNSYGFSGLWFPYTMNEGIKLSGPATDGW</sequence>
<feature type="region of interest" description="Disordered" evidence="1">
    <location>
        <begin position="70"/>
        <end position="92"/>
    </location>
</feature>
<evidence type="ECO:0000313" key="3">
    <source>
        <dbReference type="Proteomes" id="UP001176941"/>
    </source>
</evidence>
<dbReference type="Proteomes" id="UP001176941">
    <property type="component" value="Chromosome 11"/>
</dbReference>
<feature type="compositionally biased region" description="Low complexity" evidence="1">
    <location>
        <begin position="211"/>
        <end position="222"/>
    </location>
</feature>
<proteinExistence type="predicted"/>
<reference evidence="2" key="1">
    <citation type="submission" date="2023-04" db="EMBL/GenBank/DDBJ databases">
        <authorList>
            <consortium name="ELIXIR-Norway"/>
        </authorList>
    </citation>
    <scope>NUCLEOTIDE SEQUENCE [LARGE SCALE GENOMIC DNA]</scope>
</reference>
<name>A0ABN8XYP9_RANTA</name>
<protein>
    <submittedName>
        <fullName evidence="2">Uncharacterized protein</fullName>
    </submittedName>
</protein>
<feature type="region of interest" description="Disordered" evidence="1">
    <location>
        <begin position="211"/>
        <end position="311"/>
    </location>
</feature>
<evidence type="ECO:0000256" key="1">
    <source>
        <dbReference type="SAM" id="MobiDB-lite"/>
    </source>
</evidence>
<feature type="compositionally biased region" description="Low complexity" evidence="1">
    <location>
        <begin position="301"/>
        <end position="311"/>
    </location>
</feature>
<organism evidence="2 3">
    <name type="scientific">Rangifer tarandus platyrhynchus</name>
    <name type="common">Svalbard reindeer</name>
    <dbReference type="NCBI Taxonomy" id="3082113"/>
    <lineage>
        <taxon>Eukaryota</taxon>
        <taxon>Metazoa</taxon>
        <taxon>Chordata</taxon>
        <taxon>Craniata</taxon>
        <taxon>Vertebrata</taxon>
        <taxon>Euteleostomi</taxon>
        <taxon>Mammalia</taxon>
        <taxon>Eutheria</taxon>
        <taxon>Laurasiatheria</taxon>
        <taxon>Artiodactyla</taxon>
        <taxon>Ruminantia</taxon>
        <taxon>Pecora</taxon>
        <taxon>Cervidae</taxon>
        <taxon>Odocoileinae</taxon>
        <taxon>Rangifer</taxon>
    </lineage>
</organism>
<evidence type="ECO:0000313" key="2">
    <source>
        <dbReference type="EMBL" id="CAI9154196.1"/>
    </source>
</evidence>
<dbReference type="EMBL" id="OX459947">
    <property type="protein sequence ID" value="CAI9154196.1"/>
    <property type="molecule type" value="Genomic_DNA"/>
</dbReference>
<feature type="region of interest" description="Disordered" evidence="1">
    <location>
        <begin position="133"/>
        <end position="188"/>
    </location>
</feature>
<gene>
    <name evidence="2" type="ORF">MRATA1EN1_LOCUS3158</name>
</gene>
<keyword evidence="3" id="KW-1185">Reference proteome</keyword>